<feature type="domain" description="MCM N-terminal" evidence="12">
    <location>
        <begin position="73"/>
        <end position="113"/>
    </location>
</feature>
<dbReference type="GO" id="GO:0005524">
    <property type="term" value="F:ATP binding"/>
    <property type="evidence" value="ECO:0007669"/>
    <property type="project" value="UniProtKB-KW"/>
</dbReference>
<gene>
    <name evidence="15" type="primary">MCM3</name>
    <name evidence="15" type="ORF">SDJN03_21422</name>
</gene>
<reference evidence="15 16" key="1">
    <citation type="journal article" date="2021" name="Hortic Res">
        <title>The domestication of Cucurbita argyrosperma as revealed by the genome of its wild relative.</title>
        <authorList>
            <person name="Barrera-Redondo J."/>
            <person name="Sanchez-de la Vega G."/>
            <person name="Aguirre-Liguori J.A."/>
            <person name="Castellanos-Morales G."/>
            <person name="Gutierrez-Guerrero Y.T."/>
            <person name="Aguirre-Dugua X."/>
            <person name="Aguirre-Planter E."/>
            <person name="Tenaillon M.I."/>
            <person name="Lira-Saade R."/>
            <person name="Eguiarte L.E."/>
        </authorList>
    </citation>
    <scope>NUCLEOTIDE SEQUENCE [LARGE SCALE GENOMIC DNA]</scope>
    <source>
        <strain evidence="15">JBR-2021</strain>
    </source>
</reference>
<keyword evidence="6" id="KW-0378">Hydrolase</keyword>
<dbReference type="GO" id="GO:0000727">
    <property type="term" value="P:double-strand break repair via break-induced replication"/>
    <property type="evidence" value="ECO:0007669"/>
    <property type="project" value="TreeGrafter"/>
</dbReference>
<dbReference type="AlphaFoldDB" id="A0AAV6MIW8"/>
<comment type="subcellular location">
    <subcellularLocation>
        <location evidence="1">Nucleus</location>
    </subcellularLocation>
</comment>
<evidence type="ECO:0000259" key="13">
    <source>
        <dbReference type="Pfam" id="PF17207"/>
    </source>
</evidence>
<dbReference type="PANTHER" id="PTHR11630:SF46">
    <property type="entry name" value="DNA REPLICATION LICENSING FACTOR MCM3-RELATED"/>
    <property type="match status" value="1"/>
</dbReference>
<dbReference type="EC" id="3.6.4.12" evidence="3"/>
<feature type="domain" description="MCM OB" evidence="13">
    <location>
        <begin position="134"/>
        <end position="229"/>
    </location>
</feature>
<dbReference type="GO" id="GO:0003697">
    <property type="term" value="F:single-stranded DNA binding"/>
    <property type="evidence" value="ECO:0007669"/>
    <property type="project" value="TreeGrafter"/>
</dbReference>
<comment type="catalytic activity">
    <reaction evidence="11">
        <text>ATP + H2O = ADP + phosphate + H(+)</text>
        <dbReference type="Rhea" id="RHEA:13065"/>
        <dbReference type="ChEBI" id="CHEBI:15377"/>
        <dbReference type="ChEBI" id="CHEBI:15378"/>
        <dbReference type="ChEBI" id="CHEBI:30616"/>
        <dbReference type="ChEBI" id="CHEBI:43474"/>
        <dbReference type="ChEBI" id="CHEBI:456216"/>
        <dbReference type="EC" id="3.6.4.12"/>
    </reaction>
</comment>
<keyword evidence="10" id="KW-0539">Nucleus</keyword>
<evidence type="ECO:0000256" key="4">
    <source>
        <dbReference type="ARBA" id="ARBA00022705"/>
    </source>
</evidence>
<protein>
    <recommendedName>
        <fullName evidence="3">DNA helicase</fullName>
        <ecNumber evidence="3">3.6.4.12</ecNumber>
    </recommendedName>
</protein>
<keyword evidence="16" id="KW-1185">Reference proteome</keyword>
<evidence type="ECO:0000256" key="2">
    <source>
        <dbReference type="ARBA" id="ARBA00008010"/>
    </source>
</evidence>
<keyword evidence="5" id="KW-0547">Nucleotide-binding</keyword>
<evidence type="ECO:0000313" key="15">
    <source>
        <dbReference type="EMBL" id="KAG6581420.1"/>
    </source>
</evidence>
<comment type="caution">
    <text evidence="15">The sequence shown here is derived from an EMBL/GenBank/DDBJ whole genome shotgun (WGS) entry which is preliminary data.</text>
</comment>
<name>A0AAV6MIW8_9ROSI</name>
<dbReference type="Proteomes" id="UP000685013">
    <property type="component" value="Chromosome 14"/>
</dbReference>
<evidence type="ECO:0000259" key="14">
    <source>
        <dbReference type="Pfam" id="PF23191"/>
    </source>
</evidence>
<organism evidence="15 16">
    <name type="scientific">Cucurbita argyrosperma subsp. sororia</name>
    <dbReference type="NCBI Taxonomy" id="37648"/>
    <lineage>
        <taxon>Eukaryota</taxon>
        <taxon>Viridiplantae</taxon>
        <taxon>Streptophyta</taxon>
        <taxon>Embryophyta</taxon>
        <taxon>Tracheophyta</taxon>
        <taxon>Spermatophyta</taxon>
        <taxon>Magnoliopsida</taxon>
        <taxon>eudicotyledons</taxon>
        <taxon>Gunneridae</taxon>
        <taxon>Pentapetalae</taxon>
        <taxon>rosids</taxon>
        <taxon>fabids</taxon>
        <taxon>Cucurbitales</taxon>
        <taxon>Cucurbitaceae</taxon>
        <taxon>Cucurbiteae</taxon>
        <taxon>Cucurbita</taxon>
    </lineage>
</organism>
<dbReference type="EMBL" id="JAGKQH010000014">
    <property type="protein sequence ID" value="KAG6581420.1"/>
    <property type="molecule type" value="Genomic_DNA"/>
</dbReference>
<dbReference type="GO" id="GO:0042555">
    <property type="term" value="C:MCM complex"/>
    <property type="evidence" value="ECO:0007669"/>
    <property type="project" value="TreeGrafter"/>
</dbReference>
<keyword evidence="7" id="KW-0347">Helicase</keyword>
<dbReference type="GO" id="GO:0006271">
    <property type="term" value="P:DNA strand elongation involved in DNA replication"/>
    <property type="evidence" value="ECO:0007669"/>
    <property type="project" value="TreeGrafter"/>
</dbReference>
<feature type="non-terminal residue" evidence="15">
    <location>
        <position position="1"/>
    </location>
</feature>
<evidence type="ECO:0000256" key="6">
    <source>
        <dbReference type="ARBA" id="ARBA00022801"/>
    </source>
</evidence>
<evidence type="ECO:0000259" key="12">
    <source>
        <dbReference type="Pfam" id="PF14551"/>
    </source>
</evidence>
<dbReference type="InterPro" id="IPR056575">
    <property type="entry name" value="WH_MCM3_C"/>
</dbReference>
<evidence type="ECO:0000256" key="8">
    <source>
        <dbReference type="ARBA" id="ARBA00022840"/>
    </source>
</evidence>
<dbReference type="InterPro" id="IPR031327">
    <property type="entry name" value="MCM"/>
</dbReference>
<dbReference type="PANTHER" id="PTHR11630">
    <property type="entry name" value="DNA REPLICATION LICENSING FACTOR MCM FAMILY MEMBER"/>
    <property type="match status" value="1"/>
</dbReference>
<evidence type="ECO:0000256" key="3">
    <source>
        <dbReference type="ARBA" id="ARBA00012551"/>
    </source>
</evidence>
<dbReference type="GO" id="GO:0005634">
    <property type="term" value="C:nucleus"/>
    <property type="evidence" value="ECO:0007669"/>
    <property type="project" value="UniProtKB-SubCell"/>
</dbReference>
<sequence>MYGPCRKIPPKEQFSRQILTSLGNGQSKALCYSIQCSLSLAVYFRLFVDEEAQERKVRASEMDVGEEIRAAHKRDFLEFLEQDVGKEIYMDEIKAMINHKRHCLIINISDLLSITFLFDWKFTVTWILYKVLKLIRPKVVKSVHFCPTPWSFTSHEYRDITSNMVLPAGSVYPTRDENGNLLITEYGLCGFKDHQTLSMQEMPENSAPGQLPRTVDVIVEDDLVGCCKPDIENIVNAAADTRYTTAEIMLLLQRLQDDNRVMIADGMVHMTS</sequence>
<evidence type="ECO:0000256" key="7">
    <source>
        <dbReference type="ARBA" id="ARBA00022806"/>
    </source>
</evidence>
<dbReference type="GO" id="GO:1902975">
    <property type="term" value="P:mitotic DNA replication initiation"/>
    <property type="evidence" value="ECO:0007669"/>
    <property type="project" value="TreeGrafter"/>
</dbReference>
<dbReference type="Pfam" id="PF23191">
    <property type="entry name" value="WHD_MCM3_C"/>
    <property type="match status" value="1"/>
</dbReference>
<evidence type="ECO:0000256" key="10">
    <source>
        <dbReference type="ARBA" id="ARBA00023242"/>
    </source>
</evidence>
<comment type="similarity">
    <text evidence="2">Belongs to the MCM family.</text>
</comment>
<dbReference type="Pfam" id="PF14551">
    <property type="entry name" value="MCM_N"/>
    <property type="match status" value="1"/>
</dbReference>
<keyword evidence="8" id="KW-0067">ATP-binding</keyword>
<proteinExistence type="inferred from homology"/>
<evidence type="ECO:0000313" key="16">
    <source>
        <dbReference type="Proteomes" id="UP000685013"/>
    </source>
</evidence>
<dbReference type="GO" id="GO:0017116">
    <property type="term" value="F:single-stranded DNA helicase activity"/>
    <property type="evidence" value="ECO:0007669"/>
    <property type="project" value="TreeGrafter"/>
</dbReference>
<keyword evidence="4" id="KW-0235">DNA replication</keyword>
<dbReference type="FunFam" id="2.20.28.10:FF:000008">
    <property type="entry name" value="DNA helicase"/>
    <property type="match status" value="1"/>
</dbReference>
<evidence type="ECO:0000256" key="5">
    <source>
        <dbReference type="ARBA" id="ARBA00022741"/>
    </source>
</evidence>
<dbReference type="InterPro" id="IPR033762">
    <property type="entry name" value="MCM_OB"/>
</dbReference>
<dbReference type="GO" id="GO:0016787">
    <property type="term" value="F:hydrolase activity"/>
    <property type="evidence" value="ECO:0007669"/>
    <property type="project" value="UniProtKB-KW"/>
</dbReference>
<dbReference type="InterPro" id="IPR027925">
    <property type="entry name" value="MCM_N"/>
</dbReference>
<evidence type="ECO:0000256" key="11">
    <source>
        <dbReference type="ARBA" id="ARBA00047995"/>
    </source>
</evidence>
<evidence type="ECO:0000256" key="9">
    <source>
        <dbReference type="ARBA" id="ARBA00023125"/>
    </source>
</evidence>
<feature type="domain" description="MCM3-like winged helix" evidence="14">
    <location>
        <begin position="231"/>
        <end position="269"/>
    </location>
</feature>
<keyword evidence="9" id="KW-0238">DNA-binding</keyword>
<dbReference type="Pfam" id="PF17207">
    <property type="entry name" value="MCM_OB"/>
    <property type="match status" value="1"/>
</dbReference>
<accession>A0AAV6MIW8</accession>
<evidence type="ECO:0000256" key="1">
    <source>
        <dbReference type="ARBA" id="ARBA00004123"/>
    </source>
</evidence>